<organism evidence="5 6">
    <name type="scientific">Nonomuraea thailandensis</name>
    <dbReference type="NCBI Taxonomy" id="1188745"/>
    <lineage>
        <taxon>Bacteria</taxon>
        <taxon>Bacillati</taxon>
        <taxon>Actinomycetota</taxon>
        <taxon>Actinomycetes</taxon>
        <taxon>Streptosporangiales</taxon>
        <taxon>Streptosporangiaceae</taxon>
        <taxon>Nonomuraea</taxon>
    </lineage>
</organism>
<comment type="caution">
    <text evidence="5">The sequence shown here is derived from an EMBL/GenBank/DDBJ whole genome shotgun (WGS) entry which is preliminary data.</text>
</comment>
<evidence type="ECO:0000259" key="4">
    <source>
        <dbReference type="PROSITE" id="PS51118"/>
    </source>
</evidence>
<keyword evidence="3" id="KW-0804">Transcription</keyword>
<sequence>MARAPMRRDVADCARGDAALTRAFALLGKRWSGPVLGSLRAGPAGFRELSRAIGGVSDSVLSDRLSELAKAGLIARTVDAGPPVTVTYELTDSGKALMPALHELSQWAEHHLPDGDS</sequence>
<protein>
    <submittedName>
        <fullName evidence="5">DNA-binding HxlR family transcriptional regulator</fullName>
    </submittedName>
</protein>
<dbReference type="GO" id="GO:0003677">
    <property type="term" value="F:DNA binding"/>
    <property type="evidence" value="ECO:0007669"/>
    <property type="project" value="UniProtKB-KW"/>
</dbReference>
<proteinExistence type="predicted"/>
<gene>
    <name evidence="5" type="ORF">HD597_002896</name>
</gene>
<dbReference type="PANTHER" id="PTHR33204">
    <property type="entry name" value="TRANSCRIPTIONAL REGULATOR, MARR FAMILY"/>
    <property type="match status" value="1"/>
</dbReference>
<dbReference type="InterPro" id="IPR036388">
    <property type="entry name" value="WH-like_DNA-bd_sf"/>
</dbReference>
<name>A0A9X2GI94_9ACTN</name>
<dbReference type="EMBL" id="JAMZEB010000002">
    <property type="protein sequence ID" value="MCP2355876.1"/>
    <property type="molecule type" value="Genomic_DNA"/>
</dbReference>
<dbReference type="AlphaFoldDB" id="A0A9X2GI94"/>
<dbReference type="RefSeq" id="WP_253742554.1">
    <property type="nucleotide sequence ID" value="NZ_BAABKA010000001.1"/>
</dbReference>
<dbReference type="SUPFAM" id="SSF46785">
    <property type="entry name" value="Winged helix' DNA-binding domain"/>
    <property type="match status" value="1"/>
</dbReference>
<reference evidence="5" key="1">
    <citation type="submission" date="2022-06" db="EMBL/GenBank/DDBJ databases">
        <title>Sequencing the genomes of 1000 actinobacteria strains.</title>
        <authorList>
            <person name="Klenk H.-P."/>
        </authorList>
    </citation>
    <scope>NUCLEOTIDE SEQUENCE</scope>
    <source>
        <strain evidence="5">DSM 46694</strain>
    </source>
</reference>
<feature type="domain" description="HTH hxlR-type" evidence="4">
    <location>
        <begin position="13"/>
        <end position="116"/>
    </location>
</feature>
<evidence type="ECO:0000256" key="1">
    <source>
        <dbReference type="ARBA" id="ARBA00023015"/>
    </source>
</evidence>
<dbReference type="PROSITE" id="PS51118">
    <property type="entry name" value="HTH_HXLR"/>
    <property type="match status" value="1"/>
</dbReference>
<keyword evidence="2 5" id="KW-0238">DNA-binding</keyword>
<dbReference type="Gene3D" id="1.10.10.10">
    <property type="entry name" value="Winged helix-like DNA-binding domain superfamily/Winged helix DNA-binding domain"/>
    <property type="match status" value="1"/>
</dbReference>
<dbReference type="InterPro" id="IPR002577">
    <property type="entry name" value="HTH_HxlR"/>
</dbReference>
<keyword evidence="6" id="KW-1185">Reference proteome</keyword>
<accession>A0A9X2GI94</accession>
<dbReference type="PANTHER" id="PTHR33204:SF37">
    <property type="entry name" value="HTH-TYPE TRANSCRIPTIONAL REGULATOR YODB"/>
    <property type="match status" value="1"/>
</dbReference>
<evidence type="ECO:0000313" key="5">
    <source>
        <dbReference type="EMBL" id="MCP2355876.1"/>
    </source>
</evidence>
<evidence type="ECO:0000256" key="3">
    <source>
        <dbReference type="ARBA" id="ARBA00023163"/>
    </source>
</evidence>
<keyword evidence="1" id="KW-0805">Transcription regulation</keyword>
<dbReference type="InterPro" id="IPR036390">
    <property type="entry name" value="WH_DNA-bd_sf"/>
</dbReference>
<evidence type="ECO:0000256" key="2">
    <source>
        <dbReference type="ARBA" id="ARBA00023125"/>
    </source>
</evidence>
<evidence type="ECO:0000313" key="6">
    <source>
        <dbReference type="Proteomes" id="UP001139648"/>
    </source>
</evidence>
<dbReference type="Proteomes" id="UP001139648">
    <property type="component" value="Unassembled WGS sequence"/>
</dbReference>
<dbReference type="Pfam" id="PF01638">
    <property type="entry name" value="HxlR"/>
    <property type="match status" value="1"/>
</dbReference>